<proteinExistence type="predicted"/>
<accession>A0A554VR27</accession>
<evidence type="ECO:0000313" key="1">
    <source>
        <dbReference type="EMBL" id="TSE11074.1"/>
    </source>
</evidence>
<dbReference type="EMBL" id="VLNR01000003">
    <property type="protein sequence ID" value="TSE11074.1"/>
    <property type="molecule type" value="Genomic_DNA"/>
</dbReference>
<keyword evidence="2" id="KW-1185">Reference proteome</keyword>
<sequence length="147" mass="17844">MKSLFEESTQHEIENRIHQLSVSSRPVWGKMNISQMFHHCQFPLKIALRKEHPELKPNLFAKLFFKKSMYNDKPWRKNLPTHSKLKVIEQKNFEKEKEILLSLVTEFSNQKDKKEWDPHPMFGNFTNEQWGKMQYKHLDHHLQQFNV</sequence>
<dbReference type="RefSeq" id="WP_109435196.1">
    <property type="nucleotide sequence ID" value="NZ_CANLFO010000018.1"/>
</dbReference>
<name>A0A554VR27_9FLAO</name>
<dbReference type="Gene3D" id="1.20.120.450">
    <property type="entry name" value="dinb family like domain"/>
    <property type="match status" value="1"/>
</dbReference>
<dbReference type="InterPro" id="IPR011463">
    <property type="entry name" value="DUF1569"/>
</dbReference>
<gene>
    <name evidence="1" type="ORF">FOF46_02275</name>
</gene>
<evidence type="ECO:0000313" key="2">
    <source>
        <dbReference type="Proteomes" id="UP000318833"/>
    </source>
</evidence>
<dbReference type="Proteomes" id="UP000318833">
    <property type="component" value="Unassembled WGS sequence"/>
</dbReference>
<organism evidence="1 2">
    <name type="scientific">Aquimarina algiphila</name>
    <dbReference type="NCBI Taxonomy" id="2047982"/>
    <lineage>
        <taxon>Bacteria</taxon>
        <taxon>Pseudomonadati</taxon>
        <taxon>Bacteroidota</taxon>
        <taxon>Flavobacteriia</taxon>
        <taxon>Flavobacteriales</taxon>
        <taxon>Flavobacteriaceae</taxon>
        <taxon>Aquimarina</taxon>
    </lineage>
</organism>
<reference evidence="1 2" key="1">
    <citation type="submission" date="2019-07" db="EMBL/GenBank/DDBJ databases">
        <title>The draft genome sequence of Aquimarina algiphila M91.</title>
        <authorList>
            <person name="Meng X."/>
        </authorList>
    </citation>
    <scope>NUCLEOTIDE SEQUENCE [LARGE SCALE GENOMIC DNA]</scope>
    <source>
        <strain evidence="1 2">M91</strain>
    </source>
</reference>
<dbReference type="OrthoDB" id="2599194at2"/>
<dbReference type="InterPro" id="IPR034660">
    <property type="entry name" value="DinB/YfiT-like"/>
</dbReference>
<comment type="caution">
    <text evidence="1">The sequence shown here is derived from an EMBL/GenBank/DDBJ whole genome shotgun (WGS) entry which is preliminary data.</text>
</comment>
<protein>
    <submittedName>
        <fullName evidence="1">DUF1569 domain-containing protein</fullName>
    </submittedName>
</protein>
<dbReference type="AlphaFoldDB" id="A0A554VR27"/>
<dbReference type="Pfam" id="PF07606">
    <property type="entry name" value="DUF1569"/>
    <property type="match status" value="1"/>
</dbReference>